<evidence type="ECO:0000259" key="3">
    <source>
        <dbReference type="Pfam" id="PF00155"/>
    </source>
</evidence>
<evidence type="ECO:0000313" key="5">
    <source>
        <dbReference type="Proteomes" id="UP000178651"/>
    </source>
</evidence>
<gene>
    <name evidence="4" type="ORF">A3D47_01630</name>
</gene>
<dbReference type="GO" id="GO:0030170">
    <property type="term" value="F:pyridoxal phosphate binding"/>
    <property type="evidence" value="ECO:0007669"/>
    <property type="project" value="InterPro"/>
</dbReference>
<protein>
    <recommendedName>
        <fullName evidence="3">Aminotransferase class I/classII large domain-containing protein</fullName>
    </recommendedName>
</protein>
<dbReference type="EMBL" id="MHIU01000038">
    <property type="protein sequence ID" value="OGY57309.1"/>
    <property type="molecule type" value="Genomic_DNA"/>
</dbReference>
<sequence length="401" mass="43827">MQRLFEFTDFLEKEGIAPTFHKIETAGTEPEVIINGKKVLMFSSNNYLGLALHPKVIAKAKEALEKHGLGPGGSRFLCGNIDILDELDKETAELVGTEDAVTLPTGYMANVAVFKAIMDPIIGIFPYRKGEGVIFSDEFNHGSIVDGCRLSYAEKVIFRHNDLSDLEKKLKRSSLRRHKMIVTEGVFSPWGEFAPLPEILELAKKYNAVFMVDDAHGVGAVGKTGGGAVEHFGLRGQVDIVMGSFDKALGGMGGFLASGKKLAEHLRVAARPNILSSAVSGVLAGGLIEAIKICRSEEGIKLRSQLSANADYLRKNFNALGFKIVGNGEVPVTPVFIGEESKSIRLADRLLEYGIYSPSFRWPAVPKGESRIRITPMATHKKEHLDALLRAFGKVKEEFKL</sequence>
<dbReference type="InterPro" id="IPR015422">
    <property type="entry name" value="PyrdxlP-dep_Trfase_small"/>
</dbReference>
<organism evidence="4 5">
    <name type="scientific">Candidatus Colwellbacteria bacterium RIFCSPHIGHO2_02_FULL_43_15</name>
    <dbReference type="NCBI Taxonomy" id="1797686"/>
    <lineage>
        <taxon>Bacteria</taxon>
        <taxon>Candidatus Colwelliibacteriota</taxon>
    </lineage>
</organism>
<evidence type="ECO:0000313" key="4">
    <source>
        <dbReference type="EMBL" id="OGY57309.1"/>
    </source>
</evidence>
<accession>A0A1G1YYI3</accession>
<feature type="domain" description="Aminotransferase class I/classII large" evidence="3">
    <location>
        <begin position="38"/>
        <end position="392"/>
    </location>
</feature>
<reference evidence="4 5" key="1">
    <citation type="journal article" date="2016" name="Nat. Commun.">
        <title>Thousands of microbial genomes shed light on interconnected biogeochemical processes in an aquifer system.</title>
        <authorList>
            <person name="Anantharaman K."/>
            <person name="Brown C.T."/>
            <person name="Hug L.A."/>
            <person name="Sharon I."/>
            <person name="Castelle C.J."/>
            <person name="Probst A.J."/>
            <person name="Thomas B.C."/>
            <person name="Singh A."/>
            <person name="Wilkins M.J."/>
            <person name="Karaoz U."/>
            <person name="Brodie E.L."/>
            <person name="Williams K.H."/>
            <person name="Hubbard S.S."/>
            <person name="Banfield J.F."/>
        </authorList>
    </citation>
    <scope>NUCLEOTIDE SEQUENCE [LARGE SCALE GENOMIC DNA]</scope>
</reference>
<name>A0A1G1YYI3_9BACT</name>
<evidence type="ECO:0000256" key="1">
    <source>
        <dbReference type="ARBA" id="ARBA00001933"/>
    </source>
</evidence>
<dbReference type="Proteomes" id="UP000178651">
    <property type="component" value="Unassembled WGS sequence"/>
</dbReference>
<comment type="cofactor">
    <cofactor evidence="1">
        <name>pyridoxal 5'-phosphate</name>
        <dbReference type="ChEBI" id="CHEBI:597326"/>
    </cofactor>
</comment>
<dbReference type="InterPro" id="IPR015421">
    <property type="entry name" value="PyrdxlP-dep_Trfase_major"/>
</dbReference>
<dbReference type="PANTHER" id="PTHR13693">
    <property type="entry name" value="CLASS II AMINOTRANSFERASE/8-AMINO-7-OXONONANOATE SYNTHASE"/>
    <property type="match status" value="1"/>
</dbReference>
<keyword evidence="2" id="KW-0808">Transferase</keyword>
<dbReference type="SUPFAM" id="SSF53383">
    <property type="entry name" value="PLP-dependent transferases"/>
    <property type="match status" value="1"/>
</dbReference>
<dbReference type="Pfam" id="PF00155">
    <property type="entry name" value="Aminotran_1_2"/>
    <property type="match status" value="1"/>
</dbReference>
<comment type="caution">
    <text evidence="4">The sequence shown here is derived from an EMBL/GenBank/DDBJ whole genome shotgun (WGS) entry which is preliminary data.</text>
</comment>
<dbReference type="Gene3D" id="3.40.640.10">
    <property type="entry name" value="Type I PLP-dependent aspartate aminotransferase-like (Major domain)"/>
    <property type="match status" value="1"/>
</dbReference>
<dbReference type="Gene3D" id="3.90.1150.10">
    <property type="entry name" value="Aspartate Aminotransferase, domain 1"/>
    <property type="match status" value="1"/>
</dbReference>
<evidence type="ECO:0000256" key="2">
    <source>
        <dbReference type="ARBA" id="ARBA00022679"/>
    </source>
</evidence>
<dbReference type="AlphaFoldDB" id="A0A1G1YYI3"/>
<dbReference type="CDD" id="cd06454">
    <property type="entry name" value="KBL_like"/>
    <property type="match status" value="1"/>
</dbReference>
<dbReference type="InterPro" id="IPR050087">
    <property type="entry name" value="AON_synthase_class-II"/>
</dbReference>
<dbReference type="InterPro" id="IPR015424">
    <property type="entry name" value="PyrdxlP-dep_Trfase"/>
</dbReference>
<proteinExistence type="predicted"/>
<dbReference type="InterPro" id="IPR004839">
    <property type="entry name" value="Aminotransferase_I/II_large"/>
</dbReference>
<dbReference type="GO" id="GO:0016740">
    <property type="term" value="F:transferase activity"/>
    <property type="evidence" value="ECO:0007669"/>
    <property type="project" value="UniProtKB-KW"/>
</dbReference>